<evidence type="ECO:0000313" key="8">
    <source>
        <dbReference type="EMBL" id="MBB6457176.1"/>
    </source>
</evidence>
<dbReference type="PANTHER" id="PTHR30065">
    <property type="entry name" value="FLAGELLAR BIOSYNTHETIC PROTEIN FLIR"/>
    <property type="match status" value="1"/>
</dbReference>
<comment type="similarity">
    <text evidence="2">Belongs to the FliR/MopE/SpaR family.</text>
</comment>
<dbReference type="AlphaFoldDB" id="A0A841QFF2"/>
<comment type="caution">
    <text evidence="8">The sequence shown here is derived from an EMBL/GenBank/DDBJ whole genome shotgun (WGS) entry which is preliminary data.</text>
</comment>
<proteinExistence type="inferred from homology"/>
<dbReference type="Proteomes" id="UP000578000">
    <property type="component" value="Unassembled WGS sequence"/>
</dbReference>
<feature type="transmembrane region" description="Helical" evidence="7">
    <location>
        <begin position="20"/>
        <end position="44"/>
    </location>
</feature>
<evidence type="ECO:0000256" key="1">
    <source>
        <dbReference type="ARBA" id="ARBA00004651"/>
    </source>
</evidence>
<dbReference type="InterPro" id="IPR002010">
    <property type="entry name" value="T3SS_IM_R"/>
</dbReference>
<evidence type="ECO:0000256" key="4">
    <source>
        <dbReference type="ARBA" id="ARBA00022692"/>
    </source>
</evidence>
<feature type="transmembrane region" description="Helical" evidence="7">
    <location>
        <begin position="242"/>
        <end position="262"/>
    </location>
</feature>
<dbReference type="PANTHER" id="PTHR30065:SF8">
    <property type="entry name" value="FLAGELLAR BIOSYNTHETIC PROTEIN FLIR"/>
    <property type="match status" value="1"/>
</dbReference>
<accession>A0A841QFF2</accession>
<keyword evidence="6 7" id="KW-0472">Membrane</keyword>
<dbReference type="PRINTS" id="PR00953">
    <property type="entry name" value="TYPE3IMRPROT"/>
</dbReference>
<sequence length="283" mass="29679">MAGHDRFPHPVVGMTDYLLFPGGSIQVLAAMFLLVLCRVSALVMASPGLGESTSPMIVRAGIALCITFAILPLEQNALKDVSGQALHMPARAIAIIAGELLYGIFIGWLARLVSLALGISMQFVAIFTGLASVLQPDPELGAGSTAISHMASFLVPVIFLSTGLYALPLTAITGSYSVFPPGHVPMVGDMARSVTQVTSQTFMLAFQLSAPFVLIGTLWPAMLGVLNRLMPSIQVYSMAMPAQLLGGVLLLAILIQVMSGVWQERAGDMLLGLPGIGATPAHP</sequence>
<keyword evidence="8" id="KW-0966">Cell projection</keyword>
<feature type="transmembrane region" description="Helical" evidence="7">
    <location>
        <begin position="85"/>
        <end position="105"/>
    </location>
</feature>
<keyword evidence="8" id="KW-0282">Flagellum</keyword>
<name>A0A841QFF2_9PROT</name>
<dbReference type="EMBL" id="JACHIE010000006">
    <property type="protein sequence ID" value="MBB6457176.1"/>
    <property type="molecule type" value="Genomic_DNA"/>
</dbReference>
<evidence type="ECO:0000313" key="9">
    <source>
        <dbReference type="Proteomes" id="UP000578000"/>
    </source>
</evidence>
<dbReference type="GO" id="GO:0005886">
    <property type="term" value="C:plasma membrane"/>
    <property type="evidence" value="ECO:0007669"/>
    <property type="project" value="UniProtKB-SubCell"/>
</dbReference>
<evidence type="ECO:0000256" key="3">
    <source>
        <dbReference type="ARBA" id="ARBA00022475"/>
    </source>
</evidence>
<dbReference type="GO" id="GO:0006605">
    <property type="term" value="P:protein targeting"/>
    <property type="evidence" value="ECO:0007669"/>
    <property type="project" value="InterPro"/>
</dbReference>
<keyword evidence="8" id="KW-0969">Cilium</keyword>
<evidence type="ECO:0000256" key="5">
    <source>
        <dbReference type="ARBA" id="ARBA00022989"/>
    </source>
</evidence>
<evidence type="ECO:0000256" key="6">
    <source>
        <dbReference type="ARBA" id="ARBA00023136"/>
    </source>
</evidence>
<feature type="transmembrane region" description="Helical" evidence="7">
    <location>
        <begin position="112"/>
        <end position="134"/>
    </location>
</feature>
<evidence type="ECO:0000256" key="7">
    <source>
        <dbReference type="SAM" id="Phobius"/>
    </source>
</evidence>
<keyword evidence="5 7" id="KW-1133">Transmembrane helix</keyword>
<comment type="subcellular location">
    <subcellularLocation>
        <location evidence="1">Cell membrane</location>
        <topology evidence="1">Multi-pass membrane protein</topology>
    </subcellularLocation>
</comment>
<keyword evidence="3" id="KW-1003">Cell membrane</keyword>
<keyword evidence="9" id="KW-1185">Reference proteome</keyword>
<reference evidence="8 9" key="1">
    <citation type="submission" date="2020-08" db="EMBL/GenBank/DDBJ databases">
        <title>Genomic Encyclopedia of Type Strains, Phase IV (KMG-IV): sequencing the most valuable type-strain genomes for metagenomic binning, comparative biology and taxonomic classification.</title>
        <authorList>
            <person name="Goeker M."/>
        </authorList>
    </citation>
    <scope>NUCLEOTIDE SEQUENCE [LARGE SCALE GENOMIC DNA]</scope>
    <source>
        <strain evidence="8 9">DSM 4491</strain>
    </source>
</reference>
<dbReference type="RefSeq" id="WP_242005487.1">
    <property type="nucleotide sequence ID" value="NZ_BAABDB010000007.1"/>
</dbReference>
<keyword evidence="4 7" id="KW-0812">Transmembrane</keyword>
<protein>
    <submittedName>
        <fullName evidence="8">Flagellar biosynthetic protein FliR</fullName>
    </submittedName>
</protein>
<organism evidence="8 9">
    <name type="scientific">Acetobacter lovaniensis</name>
    <dbReference type="NCBI Taxonomy" id="104100"/>
    <lineage>
        <taxon>Bacteria</taxon>
        <taxon>Pseudomonadati</taxon>
        <taxon>Pseudomonadota</taxon>
        <taxon>Alphaproteobacteria</taxon>
        <taxon>Acetobacterales</taxon>
        <taxon>Acetobacteraceae</taxon>
        <taxon>Acetobacter</taxon>
    </lineage>
</organism>
<feature type="transmembrane region" description="Helical" evidence="7">
    <location>
        <begin position="56"/>
        <end position="73"/>
    </location>
</feature>
<feature type="transmembrane region" description="Helical" evidence="7">
    <location>
        <begin position="202"/>
        <end position="222"/>
    </location>
</feature>
<evidence type="ECO:0000256" key="2">
    <source>
        <dbReference type="ARBA" id="ARBA00009772"/>
    </source>
</evidence>
<dbReference type="Pfam" id="PF01311">
    <property type="entry name" value="Bac_export_1"/>
    <property type="match status" value="1"/>
</dbReference>
<gene>
    <name evidence="8" type="ORF">HNR55_001764</name>
</gene>